<dbReference type="InterPro" id="IPR006527">
    <property type="entry name" value="F-box-assoc_dom_typ1"/>
</dbReference>
<dbReference type="Pfam" id="PF07734">
    <property type="entry name" value="FBA_1"/>
    <property type="match status" value="1"/>
</dbReference>
<evidence type="ECO:0000313" key="2">
    <source>
        <dbReference type="EMBL" id="CAA7018280.1"/>
    </source>
</evidence>
<feature type="domain" description="F-box associated beta-propeller type 1" evidence="1">
    <location>
        <begin position="56"/>
        <end position="388"/>
    </location>
</feature>
<dbReference type="PANTHER" id="PTHR47993:SF395">
    <property type="entry name" value="JACALIN-RELATED LECTIN 37-RELATED"/>
    <property type="match status" value="1"/>
</dbReference>
<dbReference type="PANTHER" id="PTHR47993">
    <property type="entry name" value="OS09G0372900 PROTEIN-RELATED"/>
    <property type="match status" value="1"/>
</dbReference>
<reference evidence="2" key="1">
    <citation type="submission" date="2020-01" db="EMBL/GenBank/DDBJ databases">
        <authorList>
            <person name="Mishra B."/>
        </authorList>
    </citation>
    <scope>NUCLEOTIDE SEQUENCE [LARGE SCALE GENOMIC DNA]</scope>
</reference>
<keyword evidence="3" id="KW-1185">Reference proteome</keyword>
<dbReference type="AlphaFoldDB" id="A0A6D2HNS0"/>
<dbReference type="InterPro" id="IPR017451">
    <property type="entry name" value="F-box-assoc_interact_dom"/>
</dbReference>
<accession>A0A6D2HNS0</accession>
<organism evidence="2 3">
    <name type="scientific">Microthlaspi erraticum</name>
    <dbReference type="NCBI Taxonomy" id="1685480"/>
    <lineage>
        <taxon>Eukaryota</taxon>
        <taxon>Viridiplantae</taxon>
        <taxon>Streptophyta</taxon>
        <taxon>Embryophyta</taxon>
        <taxon>Tracheophyta</taxon>
        <taxon>Spermatophyta</taxon>
        <taxon>Magnoliopsida</taxon>
        <taxon>eudicotyledons</taxon>
        <taxon>Gunneridae</taxon>
        <taxon>Pentapetalae</taxon>
        <taxon>rosids</taxon>
        <taxon>malvids</taxon>
        <taxon>Brassicales</taxon>
        <taxon>Brassicaceae</taxon>
        <taxon>Coluteocarpeae</taxon>
        <taxon>Microthlaspi</taxon>
    </lineage>
</organism>
<name>A0A6D2HNS0_9BRAS</name>
<evidence type="ECO:0000259" key="1">
    <source>
        <dbReference type="Pfam" id="PF07734"/>
    </source>
</evidence>
<comment type="caution">
    <text evidence="2">The sequence shown here is derived from an EMBL/GenBank/DDBJ whole genome shotgun (WGS) entry which is preliminary data.</text>
</comment>
<gene>
    <name evidence="2" type="ORF">MERR_LOCUS5515</name>
</gene>
<dbReference type="EMBL" id="CACVBM020000366">
    <property type="protein sequence ID" value="CAA7018280.1"/>
    <property type="molecule type" value="Genomic_DNA"/>
</dbReference>
<evidence type="ECO:0000313" key="3">
    <source>
        <dbReference type="Proteomes" id="UP000467841"/>
    </source>
</evidence>
<protein>
    <recommendedName>
        <fullName evidence="1">F-box associated beta-propeller type 1 domain-containing protein</fullName>
    </recommendedName>
</protein>
<dbReference type="InterPro" id="IPR050233">
    <property type="entry name" value="A_thaliana_F-box"/>
</dbReference>
<proteinExistence type="predicted"/>
<dbReference type="NCBIfam" id="TIGR01640">
    <property type="entry name" value="F_box_assoc_1"/>
    <property type="match status" value="1"/>
</dbReference>
<sequence>MTTEFDLPRDLMEKEILPRVPITSLRAVRSTCKDREASSKNQILGKAAGATKQLLGFMMIDYKVCSLKFDLHDAMRDNEELVIIINQENLVDHVEISQIIHCDGLLLCVIKDNKGLVVWNPYLGQIKCIQPREKFDSFDVYALGYDNNRNHKILRIIFDHYYRVLGYEIYDFSFGSWKDVVYVTHDWDIWFHQPGASLKGNTYFFVQERGTKDLNTYAQDKRKKNLEEYLLCFDFTTEKFGPRLPLPHDKDNVSLSCVGDEELAVLCQTWGTSHVIEIWVTDKIDPNAVSWRNYLELLDSGIQVDIYGGSFFIDEENKAAVIFDIGEPEPNQTCRYRTVRIITQDGLFASGNMGEAPNFGTPHESGYVDEKYCFPLVCSSYVPSLVQL</sequence>
<dbReference type="Proteomes" id="UP000467841">
    <property type="component" value="Unassembled WGS sequence"/>
</dbReference>